<feature type="compositionally biased region" description="Basic and acidic residues" evidence="1">
    <location>
        <begin position="32"/>
        <end position="55"/>
    </location>
</feature>
<evidence type="ECO:0000313" key="2">
    <source>
        <dbReference type="EMBL" id="CCX06799.1"/>
    </source>
</evidence>
<name>U4L9D9_PYROM</name>
<feature type="compositionally biased region" description="Gly residues" evidence="1">
    <location>
        <begin position="94"/>
        <end position="103"/>
    </location>
</feature>
<keyword evidence="3" id="KW-1185">Reference proteome</keyword>
<accession>U4L9D9</accession>
<dbReference type="AlphaFoldDB" id="U4L9D9"/>
<sequence length="182" mass="20399">MDQYLRQGLETLKSGESQLRSGVESANNAMDSDARERQAEQVAYAERRREQREEEANPTSGVSKFFGGLMGGNEEEERRKREEEERRRREEEGSIGGMIGGLLGTKKQQEPKEYTMGDHIQGVFGGGRKAEDQEDMIDKGIDLIQERVFGAGPQDNEDAIEQAKDKMIGDFVRGQLSGVGRQ</sequence>
<feature type="compositionally biased region" description="Polar residues" evidence="1">
    <location>
        <begin position="14"/>
        <end position="30"/>
    </location>
</feature>
<proteinExistence type="predicted"/>
<dbReference type="Proteomes" id="UP000018144">
    <property type="component" value="Unassembled WGS sequence"/>
</dbReference>
<dbReference type="OrthoDB" id="3050608at2759"/>
<dbReference type="PANTHER" id="PTHR40462:SF1">
    <property type="entry name" value="EXPRESSED PROTEIN"/>
    <property type="match status" value="1"/>
</dbReference>
<dbReference type="PANTHER" id="PTHR40462">
    <property type="entry name" value="CHROMOSOME 1, WHOLE GENOME SHOTGUN SEQUENCE"/>
    <property type="match status" value="1"/>
</dbReference>
<organism evidence="2 3">
    <name type="scientific">Pyronema omphalodes (strain CBS 100304)</name>
    <name type="common">Pyronema confluens</name>
    <dbReference type="NCBI Taxonomy" id="1076935"/>
    <lineage>
        <taxon>Eukaryota</taxon>
        <taxon>Fungi</taxon>
        <taxon>Dikarya</taxon>
        <taxon>Ascomycota</taxon>
        <taxon>Pezizomycotina</taxon>
        <taxon>Pezizomycetes</taxon>
        <taxon>Pezizales</taxon>
        <taxon>Pyronemataceae</taxon>
        <taxon>Pyronema</taxon>
    </lineage>
</organism>
<protein>
    <submittedName>
        <fullName evidence="2">Uncharacterized protein</fullName>
    </submittedName>
</protein>
<feature type="compositionally biased region" description="Basic and acidic residues" evidence="1">
    <location>
        <begin position="76"/>
        <end position="92"/>
    </location>
</feature>
<reference evidence="2 3" key="1">
    <citation type="journal article" date="2013" name="PLoS Genet.">
        <title>The genome and development-dependent transcriptomes of Pyronema confluens: a window into fungal evolution.</title>
        <authorList>
            <person name="Traeger S."/>
            <person name="Altegoer F."/>
            <person name="Freitag M."/>
            <person name="Gabaldon T."/>
            <person name="Kempken F."/>
            <person name="Kumar A."/>
            <person name="Marcet-Houben M."/>
            <person name="Poggeler S."/>
            <person name="Stajich J.E."/>
            <person name="Nowrousian M."/>
        </authorList>
    </citation>
    <scope>NUCLEOTIDE SEQUENCE [LARGE SCALE GENOMIC DNA]</scope>
    <source>
        <strain evidence="3">CBS 100304</strain>
        <tissue evidence="2">Vegetative mycelium</tissue>
    </source>
</reference>
<feature type="region of interest" description="Disordered" evidence="1">
    <location>
        <begin position="1"/>
        <end position="104"/>
    </location>
</feature>
<evidence type="ECO:0000313" key="3">
    <source>
        <dbReference type="Proteomes" id="UP000018144"/>
    </source>
</evidence>
<gene>
    <name evidence="2" type="ORF">PCON_06386</name>
</gene>
<evidence type="ECO:0000256" key="1">
    <source>
        <dbReference type="SAM" id="MobiDB-lite"/>
    </source>
</evidence>
<dbReference type="EMBL" id="HF935314">
    <property type="protein sequence ID" value="CCX06799.1"/>
    <property type="molecule type" value="Genomic_DNA"/>
</dbReference>